<keyword evidence="2" id="KW-0812">Transmembrane</keyword>
<dbReference type="Proteomes" id="UP001153069">
    <property type="component" value="Unassembled WGS sequence"/>
</dbReference>
<proteinExistence type="predicted"/>
<accession>A0A9N8H569</accession>
<dbReference type="OrthoDB" id="47459at2759"/>
<dbReference type="EMBL" id="CAICTM010000133">
    <property type="protein sequence ID" value="CAB9502373.1"/>
    <property type="molecule type" value="Genomic_DNA"/>
</dbReference>
<gene>
    <name evidence="3" type="ORF">SEMRO_134_G063570.1</name>
</gene>
<keyword evidence="2" id="KW-0472">Membrane</keyword>
<feature type="compositionally biased region" description="Basic and acidic residues" evidence="1">
    <location>
        <begin position="17"/>
        <end position="38"/>
    </location>
</feature>
<evidence type="ECO:0000313" key="4">
    <source>
        <dbReference type="Proteomes" id="UP001153069"/>
    </source>
</evidence>
<organism evidence="3 4">
    <name type="scientific">Seminavis robusta</name>
    <dbReference type="NCBI Taxonomy" id="568900"/>
    <lineage>
        <taxon>Eukaryota</taxon>
        <taxon>Sar</taxon>
        <taxon>Stramenopiles</taxon>
        <taxon>Ochrophyta</taxon>
        <taxon>Bacillariophyta</taxon>
        <taxon>Bacillariophyceae</taxon>
        <taxon>Bacillariophycidae</taxon>
        <taxon>Naviculales</taxon>
        <taxon>Naviculaceae</taxon>
        <taxon>Seminavis</taxon>
    </lineage>
</organism>
<evidence type="ECO:0000256" key="2">
    <source>
        <dbReference type="SAM" id="Phobius"/>
    </source>
</evidence>
<evidence type="ECO:0000313" key="3">
    <source>
        <dbReference type="EMBL" id="CAB9502373.1"/>
    </source>
</evidence>
<keyword evidence="4" id="KW-1185">Reference proteome</keyword>
<protein>
    <submittedName>
        <fullName evidence="3">Uncharacterized protein</fullName>
    </submittedName>
</protein>
<dbReference type="SUPFAM" id="SSF55961">
    <property type="entry name" value="Bet v1-like"/>
    <property type="match status" value="1"/>
</dbReference>
<name>A0A9N8H569_9STRA</name>
<feature type="region of interest" description="Disordered" evidence="1">
    <location>
        <begin position="1"/>
        <end position="38"/>
    </location>
</feature>
<sequence>MSKKGRSAEKKKQKKQNAKEEDDVKNKKKEDDGSKLKRKEQELRARRLKVTPRQFLGHLFLLGIAFGVILLGMYLQQPIVWAPGTKGGLRGELPIDTMEQAHAFADMSITEADKLWDEPSSNWRTIYDNQQPLSVECRSVTQGPYELSSVLVARAKGAIRASSADQVYEFLSSPEGLSLILNAMGQSNNRTYQTIETIPEWREGASTEIAEITLPGLGPILSDRHLVVQTSRIPEDRILVTKSVLHKSRPGASSFYKRNVESSSSNSVRAVTSFAIKVNEETTLKNGQDVVEIRFISYVNLFLTEGIMSYISCQWLFPSVFQKLQERFEGQQ</sequence>
<evidence type="ECO:0000256" key="1">
    <source>
        <dbReference type="SAM" id="MobiDB-lite"/>
    </source>
</evidence>
<feature type="transmembrane region" description="Helical" evidence="2">
    <location>
        <begin position="55"/>
        <end position="75"/>
    </location>
</feature>
<comment type="caution">
    <text evidence="3">The sequence shown here is derived from an EMBL/GenBank/DDBJ whole genome shotgun (WGS) entry which is preliminary data.</text>
</comment>
<reference evidence="3" key="1">
    <citation type="submission" date="2020-06" db="EMBL/GenBank/DDBJ databases">
        <authorList>
            <consortium name="Plant Systems Biology data submission"/>
        </authorList>
    </citation>
    <scope>NUCLEOTIDE SEQUENCE</scope>
    <source>
        <strain evidence="3">D6</strain>
    </source>
</reference>
<dbReference type="AlphaFoldDB" id="A0A9N8H569"/>
<feature type="compositionally biased region" description="Basic and acidic residues" evidence="1">
    <location>
        <begin position="1"/>
        <end position="10"/>
    </location>
</feature>
<keyword evidence="2" id="KW-1133">Transmembrane helix</keyword>